<evidence type="ECO:0000313" key="4">
    <source>
        <dbReference type="Proteomes" id="UP000187074"/>
    </source>
</evidence>
<protein>
    <submittedName>
        <fullName evidence="3">ArsR family transcriptional regulator</fullName>
    </submittedName>
</protein>
<sequence length="305" mass="34651">MLELSIDESERLRKVAHALASEVRINILKLLNHSRENIVDIAEKLDLPVSTVAFNVRVLENAGIIATEVLPASRGTMKVCTRTFDDLRMSLKLTNGIYSPTNLHQIEMPVGCYTDCEIHPTCGLITESGMVQPPDEPAYFFHPSRISAQLIWFSRGYVEYKFPLFSERDVDIKSIQFSMELCSEAFLYDHNWPSDITIWINDVEIGTWTSPGDFGDRRGKLNPPWLPDSHTQYGLLKTWKVDNSGSFLDDVAVSEVNLDDLRLLENKLISLRIGIKPDAEHIGGINIFGKQFGDYDQDIIMRIIY</sequence>
<dbReference type="EMBL" id="MRTF01000007">
    <property type="protein sequence ID" value="OME90786.1"/>
    <property type="molecule type" value="Genomic_DNA"/>
</dbReference>
<accession>A0A1R1AY29</accession>
<evidence type="ECO:0000313" key="3">
    <source>
        <dbReference type="EMBL" id="OME90786.1"/>
    </source>
</evidence>
<dbReference type="AlphaFoldDB" id="A0A1R1AY29"/>
<organism evidence="3 4">
    <name type="scientific">Paenibacillus lautus</name>
    <name type="common">Bacillus lautus</name>
    <dbReference type="NCBI Taxonomy" id="1401"/>
    <lineage>
        <taxon>Bacteria</taxon>
        <taxon>Bacillati</taxon>
        <taxon>Bacillota</taxon>
        <taxon>Bacilli</taxon>
        <taxon>Bacillales</taxon>
        <taxon>Paenibacillaceae</taxon>
        <taxon>Paenibacillus</taxon>
    </lineage>
</organism>
<comment type="caution">
    <text evidence="3">The sequence shown here is derived from an EMBL/GenBank/DDBJ whole genome shotgun (WGS) entry which is preliminary data.</text>
</comment>
<dbReference type="InterPro" id="IPR036390">
    <property type="entry name" value="WH_DNA-bd_sf"/>
</dbReference>
<dbReference type="GO" id="GO:0003677">
    <property type="term" value="F:DNA binding"/>
    <property type="evidence" value="ECO:0007669"/>
    <property type="project" value="UniProtKB-KW"/>
</dbReference>
<dbReference type="InterPro" id="IPR001845">
    <property type="entry name" value="HTH_ArsR_DNA-bd_dom"/>
</dbReference>
<dbReference type="InterPro" id="IPR011991">
    <property type="entry name" value="ArsR-like_HTH"/>
</dbReference>
<dbReference type="RefSeq" id="WP_076324278.1">
    <property type="nucleotide sequence ID" value="NZ_JBCMZZ010000004.1"/>
</dbReference>
<dbReference type="STRING" id="1401.BK123_20765"/>
<feature type="domain" description="HTH arsR-type" evidence="2">
    <location>
        <begin position="14"/>
        <end position="96"/>
    </location>
</feature>
<name>A0A1R1AY29_PAELA</name>
<evidence type="ECO:0000259" key="2">
    <source>
        <dbReference type="SMART" id="SM00418"/>
    </source>
</evidence>
<evidence type="ECO:0000256" key="1">
    <source>
        <dbReference type="ARBA" id="ARBA00023125"/>
    </source>
</evidence>
<reference evidence="3 4" key="1">
    <citation type="submission" date="2016-11" db="EMBL/GenBank/DDBJ databases">
        <title>Paenibacillus species isolates.</title>
        <authorList>
            <person name="Beno S.M."/>
        </authorList>
    </citation>
    <scope>NUCLEOTIDE SEQUENCE [LARGE SCALE GENOMIC DNA]</scope>
    <source>
        <strain evidence="3 4">FSL F4-0100</strain>
    </source>
</reference>
<dbReference type="OrthoDB" id="9781958at2"/>
<dbReference type="GO" id="GO:0003700">
    <property type="term" value="F:DNA-binding transcription factor activity"/>
    <property type="evidence" value="ECO:0007669"/>
    <property type="project" value="InterPro"/>
</dbReference>
<dbReference type="CDD" id="cd00090">
    <property type="entry name" value="HTH_ARSR"/>
    <property type="match status" value="1"/>
</dbReference>
<dbReference type="InterPro" id="IPR036388">
    <property type="entry name" value="WH-like_DNA-bd_sf"/>
</dbReference>
<dbReference type="SUPFAM" id="SSF46785">
    <property type="entry name" value="Winged helix' DNA-binding domain"/>
    <property type="match status" value="1"/>
</dbReference>
<dbReference type="SMART" id="SM00418">
    <property type="entry name" value="HTH_ARSR"/>
    <property type="match status" value="1"/>
</dbReference>
<dbReference type="Proteomes" id="UP000187074">
    <property type="component" value="Unassembled WGS sequence"/>
</dbReference>
<keyword evidence="1" id="KW-0238">DNA-binding</keyword>
<proteinExistence type="predicted"/>
<dbReference type="Pfam" id="PF13412">
    <property type="entry name" value="HTH_24"/>
    <property type="match status" value="1"/>
</dbReference>
<dbReference type="Gene3D" id="1.10.10.10">
    <property type="entry name" value="Winged helix-like DNA-binding domain superfamily/Winged helix DNA-binding domain"/>
    <property type="match status" value="1"/>
</dbReference>
<gene>
    <name evidence="3" type="ORF">BK123_20765</name>
</gene>